<keyword evidence="7 9" id="KW-0472">Membrane</keyword>
<protein>
    <recommendedName>
        <fullName evidence="12">TLC domain-containing protein</fullName>
    </recommendedName>
</protein>
<keyword evidence="14" id="KW-1185">Reference proteome</keyword>
<dbReference type="eggNOG" id="KOG1607">
    <property type="taxonomic scope" value="Eukaryota"/>
</dbReference>
<keyword evidence="3" id="KW-0808">Transferase</keyword>
<dbReference type="PROSITE" id="PS50922">
    <property type="entry name" value="TLC"/>
    <property type="match status" value="1"/>
</dbReference>
<dbReference type="HOGENOM" id="CLU_028277_4_0_1"/>
<dbReference type="Proteomes" id="UP000005627">
    <property type="component" value="Chromosome 1"/>
</dbReference>
<dbReference type="PANTHER" id="PTHR12560">
    <property type="entry name" value="LONGEVITY ASSURANCE FACTOR 1 LAG1"/>
    <property type="match status" value="1"/>
</dbReference>
<dbReference type="GeneID" id="11502724"/>
<sequence>MSAPPPLKPMTSANRLTVKTRSRRTSSVGKIDLGDTVPGIGTMSETRESRDDSNKRMKALAEAKENDMALLQKFWLTYRELSYRHAWLTPLMIMAIVYTAYFTSGNRTEKNPLHMFVAVSYRIRDTDMYGKGIKDLCFVFFYMIFFTFLREFLMECVIRPITIALGVTSHHKVKRMMEQVYAIIYYGFSGPAGLYIMYHSDLWLFKTAPMYRTYPDLLNHYHFKVFYLAQAAFWAQQACVLVLQLEKPRKDYKELVFHHIITLLLIWSSYVFHFTKIGLEIYITMDVSDFFLSLSKTCNYLDSALTAPVFMTFVASWVYLRHYVNLRILWSVLTEFRTEGNYVLNFATQQYKCWISLPIVFVLIAALQLVNLYWLGCIGRILYRLLWKGIQKDERSDSESDDEEEVDNEQKNSKPITETDNINIQDIPRDVKHEKAH</sequence>
<dbReference type="SMART" id="SM00724">
    <property type="entry name" value="TLC"/>
    <property type="match status" value="1"/>
</dbReference>
<feature type="transmembrane region" description="Helical" evidence="11">
    <location>
        <begin position="255"/>
        <end position="272"/>
    </location>
</feature>
<proteinExistence type="inferred from homology"/>
<accession>G8ZLW5</accession>
<feature type="compositionally biased region" description="Basic and acidic residues" evidence="10">
    <location>
        <begin position="427"/>
        <end position="437"/>
    </location>
</feature>
<evidence type="ECO:0000256" key="8">
    <source>
        <dbReference type="ARBA" id="ARBA00023180"/>
    </source>
</evidence>
<feature type="region of interest" description="Disordered" evidence="10">
    <location>
        <begin position="393"/>
        <end position="437"/>
    </location>
</feature>
<dbReference type="RefSeq" id="XP_003678820.1">
    <property type="nucleotide sequence ID" value="XM_003678772.1"/>
</dbReference>
<dbReference type="FunCoup" id="G8ZLW5">
    <property type="interactions" value="496"/>
</dbReference>
<dbReference type="InterPro" id="IPR006634">
    <property type="entry name" value="TLC-dom"/>
</dbReference>
<feature type="transmembrane region" description="Helical" evidence="11">
    <location>
        <begin position="300"/>
        <end position="320"/>
    </location>
</feature>
<dbReference type="AlphaFoldDB" id="G8ZLW5"/>
<feature type="compositionally biased region" description="Polar residues" evidence="10">
    <location>
        <begin position="413"/>
        <end position="424"/>
    </location>
</feature>
<dbReference type="InterPro" id="IPR016439">
    <property type="entry name" value="Lag1/Lac1-like"/>
</dbReference>
<evidence type="ECO:0000256" key="11">
    <source>
        <dbReference type="SAM" id="Phobius"/>
    </source>
</evidence>
<evidence type="ECO:0000256" key="7">
    <source>
        <dbReference type="ARBA" id="ARBA00023136"/>
    </source>
</evidence>
<evidence type="ECO:0000256" key="10">
    <source>
        <dbReference type="SAM" id="MobiDB-lite"/>
    </source>
</evidence>
<gene>
    <name evidence="13" type="primary">TDEL0A02770</name>
    <name evidence="13" type="ORF">TDEL_0A02770</name>
</gene>
<evidence type="ECO:0000256" key="9">
    <source>
        <dbReference type="PROSITE-ProRule" id="PRU00205"/>
    </source>
</evidence>
<dbReference type="PANTHER" id="PTHR12560:SF11">
    <property type="entry name" value="CERAMIDE SYNTHASE LAC1-RELATED"/>
    <property type="match status" value="1"/>
</dbReference>
<dbReference type="InParanoid" id="G8ZLW5"/>
<evidence type="ECO:0000313" key="14">
    <source>
        <dbReference type="Proteomes" id="UP000005627"/>
    </source>
</evidence>
<dbReference type="GO" id="GO:0046513">
    <property type="term" value="P:ceramide biosynthetic process"/>
    <property type="evidence" value="ECO:0007669"/>
    <property type="project" value="InterPro"/>
</dbReference>
<feature type="transmembrane region" description="Helical" evidence="11">
    <location>
        <begin position="354"/>
        <end position="375"/>
    </location>
</feature>
<dbReference type="GO" id="GO:0005789">
    <property type="term" value="C:endoplasmic reticulum membrane"/>
    <property type="evidence" value="ECO:0007669"/>
    <property type="project" value="UniProtKB-SubCell"/>
</dbReference>
<reference evidence="13 14" key="1">
    <citation type="journal article" date="2011" name="Proc. Natl. Acad. Sci. U.S.A.">
        <title>Evolutionary erosion of yeast sex chromosomes by mating-type switching accidents.</title>
        <authorList>
            <person name="Gordon J.L."/>
            <person name="Armisen D."/>
            <person name="Proux-Wera E."/>
            <person name="Oheigeartaigh S.S."/>
            <person name="Byrne K.P."/>
            <person name="Wolfe K.H."/>
        </authorList>
    </citation>
    <scope>NUCLEOTIDE SEQUENCE [LARGE SCALE GENOMIC DNA]</scope>
    <source>
        <strain evidence="14">ATCC 10662 / CBS 1146 / NBRC 0425 / NCYC 2629 / NRRL Y-866</strain>
    </source>
</reference>
<keyword evidence="4 9" id="KW-0812">Transmembrane</keyword>
<feature type="transmembrane region" description="Helical" evidence="11">
    <location>
        <begin position="180"/>
        <end position="198"/>
    </location>
</feature>
<feature type="domain" description="TLC" evidence="12">
    <location>
        <begin position="171"/>
        <end position="387"/>
    </location>
</feature>
<evidence type="ECO:0000259" key="12">
    <source>
        <dbReference type="PROSITE" id="PS50922"/>
    </source>
</evidence>
<evidence type="ECO:0000256" key="4">
    <source>
        <dbReference type="ARBA" id="ARBA00022692"/>
    </source>
</evidence>
<keyword evidence="8" id="KW-0325">Glycoprotein</keyword>
<name>G8ZLW5_TORDE</name>
<dbReference type="GO" id="GO:0050291">
    <property type="term" value="F:sphingosine N-acyltransferase activity"/>
    <property type="evidence" value="ECO:0007669"/>
    <property type="project" value="InterPro"/>
</dbReference>
<dbReference type="PIRSF" id="PIRSF005225">
    <property type="entry name" value="LAG1_LAC1"/>
    <property type="match status" value="1"/>
</dbReference>
<keyword evidence="5" id="KW-0256">Endoplasmic reticulum</keyword>
<evidence type="ECO:0000256" key="5">
    <source>
        <dbReference type="ARBA" id="ARBA00022824"/>
    </source>
</evidence>
<comment type="subcellular location">
    <subcellularLocation>
        <location evidence="1">Endoplasmic reticulum membrane</location>
        <topology evidence="1">Multi-pass membrane protein</topology>
    </subcellularLocation>
</comment>
<dbReference type="KEGG" id="tdl:TDEL_0A02770"/>
<comment type="similarity">
    <text evidence="2">Belongs to the sphingosine N-acyltransferase family.</text>
</comment>
<feature type="transmembrane region" description="Helical" evidence="11">
    <location>
        <begin position="132"/>
        <end position="149"/>
    </location>
</feature>
<evidence type="ECO:0000256" key="2">
    <source>
        <dbReference type="ARBA" id="ARBA00009808"/>
    </source>
</evidence>
<feature type="region of interest" description="Disordered" evidence="10">
    <location>
        <begin position="1"/>
        <end position="54"/>
    </location>
</feature>
<keyword evidence="6 11" id="KW-1133">Transmembrane helix</keyword>
<feature type="compositionally biased region" description="Basic and acidic residues" evidence="10">
    <location>
        <begin position="45"/>
        <end position="54"/>
    </location>
</feature>
<dbReference type="OrthoDB" id="3053196at2759"/>
<organism evidence="13 14">
    <name type="scientific">Torulaspora delbrueckii</name>
    <name type="common">Yeast</name>
    <name type="synonym">Candida colliculosa</name>
    <dbReference type="NCBI Taxonomy" id="4950"/>
    <lineage>
        <taxon>Eukaryota</taxon>
        <taxon>Fungi</taxon>
        <taxon>Dikarya</taxon>
        <taxon>Ascomycota</taxon>
        <taxon>Saccharomycotina</taxon>
        <taxon>Saccharomycetes</taxon>
        <taxon>Saccharomycetales</taxon>
        <taxon>Saccharomycetaceae</taxon>
        <taxon>Torulaspora</taxon>
    </lineage>
</organism>
<feature type="transmembrane region" description="Helical" evidence="11">
    <location>
        <begin position="86"/>
        <end position="104"/>
    </location>
</feature>
<feature type="transmembrane region" description="Helical" evidence="11">
    <location>
        <begin position="225"/>
        <end position="243"/>
    </location>
</feature>
<evidence type="ECO:0000313" key="13">
    <source>
        <dbReference type="EMBL" id="CCE89609.1"/>
    </source>
</evidence>
<evidence type="ECO:0000256" key="3">
    <source>
        <dbReference type="ARBA" id="ARBA00022679"/>
    </source>
</evidence>
<evidence type="ECO:0000256" key="6">
    <source>
        <dbReference type="ARBA" id="ARBA00022989"/>
    </source>
</evidence>
<dbReference type="Pfam" id="PF03798">
    <property type="entry name" value="TRAM_LAG1_CLN8"/>
    <property type="match status" value="1"/>
</dbReference>
<dbReference type="STRING" id="1076872.G8ZLW5"/>
<evidence type="ECO:0000256" key="1">
    <source>
        <dbReference type="ARBA" id="ARBA00004477"/>
    </source>
</evidence>
<dbReference type="EMBL" id="HE616742">
    <property type="protein sequence ID" value="CCE89609.1"/>
    <property type="molecule type" value="Genomic_DNA"/>
</dbReference>